<keyword evidence="2" id="KW-1133">Transmembrane helix</keyword>
<reference evidence="3" key="1">
    <citation type="submission" date="2020-11" db="EMBL/GenBank/DDBJ databases">
        <authorList>
            <person name="Koelle M."/>
            <person name="Horta M.A.C."/>
            <person name="Nowrousian M."/>
            <person name="Ohm R.A."/>
            <person name="Benz P."/>
            <person name="Pilgard A."/>
        </authorList>
    </citation>
    <scope>NUCLEOTIDE SEQUENCE</scope>
    <source>
        <strain evidence="3">FPRL280</strain>
    </source>
</reference>
<organism evidence="3 4">
    <name type="scientific">Rhodonia placenta</name>
    <dbReference type="NCBI Taxonomy" id="104341"/>
    <lineage>
        <taxon>Eukaryota</taxon>
        <taxon>Fungi</taxon>
        <taxon>Dikarya</taxon>
        <taxon>Basidiomycota</taxon>
        <taxon>Agaricomycotina</taxon>
        <taxon>Agaricomycetes</taxon>
        <taxon>Polyporales</taxon>
        <taxon>Adustoporiaceae</taxon>
        <taxon>Rhodonia</taxon>
    </lineage>
</organism>
<feature type="region of interest" description="Disordered" evidence="1">
    <location>
        <begin position="93"/>
        <end position="125"/>
    </location>
</feature>
<accession>A0A8H7NZM3</accession>
<dbReference type="EMBL" id="JADOXO010000158">
    <property type="protein sequence ID" value="KAF9811089.1"/>
    <property type="molecule type" value="Genomic_DNA"/>
</dbReference>
<evidence type="ECO:0000313" key="4">
    <source>
        <dbReference type="Proteomes" id="UP000639403"/>
    </source>
</evidence>
<evidence type="ECO:0000256" key="2">
    <source>
        <dbReference type="SAM" id="Phobius"/>
    </source>
</evidence>
<gene>
    <name evidence="3" type="ORF">IEO21_06666</name>
</gene>
<protein>
    <submittedName>
        <fullName evidence="3">Uncharacterized protein</fullName>
    </submittedName>
</protein>
<feature type="compositionally biased region" description="Polar residues" evidence="1">
    <location>
        <begin position="113"/>
        <end position="125"/>
    </location>
</feature>
<name>A0A8H7NZM3_9APHY</name>
<evidence type="ECO:0000256" key="1">
    <source>
        <dbReference type="SAM" id="MobiDB-lite"/>
    </source>
</evidence>
<reference evidence="3" key="2">
    <citation type="journal article" name="Front. Microbiol.">
        <title>Degradative Capacity of Two Strains of Rhodonia placenta: From Phenotype to Genotype.</title>
        <authorList>
            <person name="Kolle M."/>
            <person name="Horta M.A.C."/>
            <person name="Nowrousian M."/>
            <person name="Ohm R.A."/>
            <person name="Benz J.P."/>
            <person name="Pilgard A."/>
        </authorList>
    </citation>
    <scope>NUCLEOTIDE SEQUENCE</scope>
    <source>
        <strain evidence="3">FPRL280</strain>
    </source>
</reference>
<comment type="caution">
    <text evidence="3">The sequence shown here is derived from an EMBL/GenBank/DDBJ whole genome shotgun (WGS) entry which is preliminary data.</text>
</comment>
<proteinExistence type="predicted"/>
<sequence length="125" mass="14182">MAPTVNPGEPRQAPKPQPLGNFPLIILFTTCTCCVLFLLWRRASSLRTVVAHKLTTWTRKDGQIRLSIDDGPPAHEFFQDDFDEDRERITEQHLLRRDPSDINPSPAHENAQEGPNQSSLESIHT</sequence>
<evidence type="ECO:0000313" key="3">
    <source>
        <dbReference type="EMBL" id="KAF9811089.1"/>
    </source>
</evidence>
<feature type="transmembrane region" description="Helical" evidence="2">
    <location>
        <begin position="20"/>
        <end position="40"/>
    </location>
</feature>
<keyword evidence="2" id="KW-0812">Transmembrane</keyword>
<dbReference type="AlphaFoldDB" id="A0A8H7NZM3"/>
<keyword evidence="2" id="KW-0472">Membrane</keyword>
<dbReference type="Proteomes" id="UP000639403">
    <property type="component" value="Unassembled WGS sequence"/>
</dbReference>